<evidence type="ECO:0000256" key="1">
    <source>
        <dbReference type="SAM" id="MobiDB-lite"/>
    </source>
</evidence>
<dbReference type="AlphaFoldDB" id="A0ABD2YMZ3"/>
<feature type="compositionally biased region" description="Low complexity" evidence="1">
    <location>
        <begin position="154"/>
        <end position="163"/>
    </location>
</feature>
<dbReference type="EMBL" id="JBJUIK010000013">
    <property type="protein sequence ID" value="KAL3508046.1"/>
    <property type="molecule type" value="Genomic_DNA"/>
</dbReference>
<name>A0ABD2YMZ3_9GENT</name>
<reference evidence="2 3" key="1">
    <citation type="submission" date="2024-11" db="EMBL/GenBank/DDBJ databases">
        <title>A near-complete genome assembly of Cinchona calisaya.</title>
        <authorList>
            <person name="Lian D.C."/>
            <person name="Zhao X.W."/>
            <person name="Wei L."/>
        </authorList>
    </citation>
    <scope>NUCLEOTIDE SEQUENCE [LARGE SCALE GENOMIC DNA]</scope>
    <source>
        <tissue evidence="2">Nenye</tissue>
    </source>
</reference>
<sequence>MEAVPEELLATLPNNLMGTDNWKIQDVHMWFGGYIKWEPKVRYVGEKKAIFERRRISEITFDKLVAMHNKVNPRSEVSFYFRLPDYQASRLASKEQSGNVEQLAAVEQVSNQLQAITKAKRSKRLTTKAKEKNNEAEVAEKSKNDEAEAKKNNNNEVAGNVKQQVEEEEPEWLKEVLETMEDEDIF</sequence>
<protein>
    <submittedName>
        <fullName evidence="2">Uncharacterized protein</fullName>
    </submittedName>
</protein>
<proteinExistence type="predicted"/>
<keyword evidence="3" id="KW-1185">Reference proteome</keyword>
<evidence type="ECO:0000313" key="2">
    <source>
        <dbReference type="EMBL" id="KAL3508046.1"/>
    </source>
</evidence>
<dbReference type="Proteomes" id="UP001630127">
    <property type="component" value="Unassembled WGS sequence"/>
</dbReference>
<comment type="caution">
    <text evidence="2">The sequence shown here is derived from an EMBL/GenBank/DDBJ whole genome shotgun (WGS) entry which is preliminary data.</text>
</comment>
<feature type="region of interest" description="Disordered" evidence="1">
    <location>
        <begin position="124"/>
        <end position="171"/>
    </location>
</feature>
<evidence type="ECO:0000313" key="3">
    <source>
        <dbReference type="Proteomes" id="UP001630127"/>
    </source>
</evidence>
<feature type="compositionally biased region" description="Basic and acidic residues" evidence="1">
    <location>
        <begin position="128"/>
        <end position="153"/>
    </location>
</feature>
<gene>
    <name evidence="2" type="ORF">ACH5RR_033428</name>
</gene>
<accession>A0ABD2YMZ3</accession>
<organism evidence="2 3">
    <name type="scientific">Cinchona calisaya</name>
    <dbReference type="NCBI Taxonomy" id="153742"/>
    <lineage>
        <taxon>Eukaryota</taxon>
        <taxon>Viridiplantae</taxon>
        <taxon>Streptophyta</taxon>
        <taxon>Embryophyta</taxon>
        <taxon>Tracheophyta</taxon>
        <taxon>Spermatophyta</taxon>
        <taxon>Magnoliopsida</taxon>
        <taxon>eudicotyledons</taxon>
        <taxon>Gunneridae</taxon>
        <taxon>Pentapetalae</taxon>
        <taxon>asterids</taxon>
        <taxon>lamiids</taxon>
        <taxon>Gentianales</taxon>
        <taxon>Rubiaceae</taxon>
        <taxon>Cinchonoideae</taxon>
        <taxon>Cinchoneae</taxon>
        <taxon>Cinchona</taxon>
    </lineage>
</organism>